<feature type="compositionally biased region" description="Polar residues" evidence="1">
    <location>
        <begin position="78"/>
        <end position="90"/>
    </location>
</feature>
<accession>A0A6A6JMH0</accession>
<dbReference type="GeneID" id="54552925"/>
<feature type="region of interest" description="Disordered" evidence="1">
    <location>
        <begin position="78"/>
        <end position="108"/>
    </location>
</feature>
<dbReference type="AlphaFoldDB" id="A0A6A6JMH0"/>
<name>A0A6A6JMH0_WESOR</name>
<evidence type="ECO:0008006" key="4">
    <source>
        <dbReference type="Google" id="ProtNLM"/>
    </source>
</evidence>
<gene>
    <name evidence="2" type="ORF">EI97DRAFT_442217</name>
</gene>
<dbReference type="Proteomes" id="UP000800097">
    <property type="component" value="Unassembled WGS sequence"/>
</dbReference>
<organism evidence="2 3">
    <name type="scientific">Westerdykella ornata</name>
    <dbReference type="NCBI Taxonomy" id="318751"/>
    <lineage>
        <taxon>Eukaryota</taxon>
        <taxon>Fungi</taxon>
        <taxon>Dikarya</taxon>
        <taxon>Ascomycota</taxon>
        <taxon>Pezizomycotina</taxon>
        <taxon>Dothideomycetes</taxon>
        <taxon>Pleosporomycetidae</taxon>
        <taxon>Pleosporales</taxon>
        <taxon>Sporormiaceae</taxon>
        <taxon>Westerdykella</taxon>
    </lineage>
</organism>
<proteinExistence type="predicted"/>
<evidence type="ECO:0000313" key="3">
    <source>
        <dbReference type="Proteomes" id="UP000800097"/>
    </source>
</evidence>
<protein>
    <recommendedName>
        <fullName evidence="4">RanBP2-type domain-containing protein</fullName>
    </recommendedName>
</protein>
<evidence type="ECO:0000313" key="2">
    <source>
        <dbReference type="EMBL" id="KAF2276856.1"/>
    </source>
</evidence>
<sequence>MNRPSLVSSFFRVNECFRLSLYHPATLTALRNPFRQYHVSPHNYIRSCQIGCVRNNIAHVHRTPTRLTRLLPSSARHLNQRTTSGHNSKPNRAIILPVHPSEEPPSPVIDRPVPNKSRGGWGWLQFFLFCSIVVTVQAALQLKTVQAEQVAELAAYAAAYAESTTEVALKIRERHRLLRVVAWWKCYDCGTMNKFEPCPCPECARNLKRDHYGCTQCGGDRPVIHEGYHDHESNDRTQADEE</sequence>
<reference evidence="2" key="1">
    <citation type="journal article" date="2020" name="Stud. Mycol.">
        <title>101 Dothideomycetes genomes: a test case for predicting lifestyles and emergence of pathogens.</title>
        <authorList>
            <person name="Haridas S."/>
            <person name="Albert R."/>
            <person name="Binder M."/>
            <person name="Bloem J."/>
            <person name="Labutti K."/>
            <person name="Salamov A."/>
            <person name="Andreopoulos B."/>
            <person name="Baker S."/>
            <person name="Barry K."/>
            <person name="Bills G."/>
            <person name="Bluhm B."/>
            <person name="Cannon C."/>
            <person name="Castanera R."/>
            <person name="Culley D."/>
            <person name="Daum C."/>
            <person name="Ezra D."/>
            <person name="Gonzalez J."/>
            <person name="Henrissat B."/>
            <person name="Kuo A."/>
            <person name="Liang C."/>
            <person name="Lipzen A."/>
            <person name="Lutzoni F."/>
            <person name="Magnuson J."/>
            <person name="Mondo S."/>
            <person name="Nolan M."/>
            <person name="Ohm R."/>
            <person name="Pangilinan J."/>
            <person name="Park H.-J."/>
            <person name="Ramirez L."/>
            <person name="Alfaro M."/>
            <person name="Sun H."/>
            <person name="Tritt A."/>
            <person name="Yoshinaga Y."/>
            <person name="Zwiers L.-H."/>
            <person name="Turgeon B."/>
            <person name="Goodwin S."/>
            <person name="Spatafora J."/>
            <person name="Crous P."/>
            <person name="Grigoriev I."/>
        </authorList>
    </citation>
    <scope>NUCLEOTIDE SEQUENCE</scope>
    <source>
        <strain evidence="2">CBS 379.55</strain>
    </source>
</reference>
<dbReference type="RefSeq" id="XP_033654395.1">
    <property type="nucleotide sequence ID" value="XM_033799750.1"/>
</dbReference>
<evidence type="ECO:0000256" key="1">
    <source>
        <dbReference type="SAM" id="MobiDB-lite"/>
    </source>
</evidence>
<dbReference type="EMBL" id="ML986492">
    <property type="protein sequence ID" value="KAF2276856.1"/>
    <property type="molecule type" value="Genomic_DNA"/>
</dbReference>
<keyword evidence="3" id="KW-1185">Reference proteome</keyword>